<name>A0ABN6YSS6_9MICO</name>
<reference evidence="1" key="1">
    <citation type="journal article" date="2014" name="Int. J. Syst. Evol. Microbiol.">
        <title>Complete genome of a new Firmicutes species belonging to the dominant human colonic microbiota ('Ruminococcus bicirculans') reveals two chromosomes and a selective capacity to utilize plant glucans.</title>
        <authorList>
            <consortium name="NISC Comparative Sequencing Program"/>
            <person name="Wegmann U."/>
            <person name="Louis P."/>
            <person name="Goesmann A."/>
            <person name="Henrissat B."/>
            <person name="Duncan S.H."/>
            <person name="Flint H.J."/>
        </authorList>
    </citation>
    <scope>NUCLEOTIDE SEQUENCE</scope>
    <source>
        <strain evidence="1">NBRC 110608</strain>
    </source>
</reference>
<evidence type="ECO:0000313" key="1">
    <source>
        <dbReference type="EMBL" id="BDZ59966.1"/>
    </source>
</evidence>
<organism evidence="1">
    <name type="scientific">Barrientosiimonas endolithica</name>
    <dbReference type="NCBI Taxonomy" id="1535208"/>
    <lineage>
        <taxon>Bacteria</taxon>
        <taxon>Bacillati</taxon>
        <taxon>Actinomycetota</taxon>
        <taxon>Actinomycetes</taxon>
        <taxon>Micrococcales</taxon>
        <taxon>Dermacoccaceae</taxon>
        <taxon>Barrientosiimonas</taxon>
    </lineage>
</organism>
<reference evidence="1" key="2">
    <citation type="submission" date="2023-02" db="EMBL/GenBank/DDBJ databases">
        <authorList>
            <person name="Sun Q."/>
            <person name="Mori K."/>
        </authorList>
    </citation>
    <scope>NUCLEOTIDE SEQUENCE</scope>
    <source>
        <strain evidence="1">NBRC 110608</strain>
    </source>
</reference>
<sequence>MDERFVPDVVGEVEDVAAAAERAGAADHLDLLEIAHRAGDRRRARVQQLGQLGGGELALVGDDQRGEDPRGHAVHAAAGELLGQLLQHPAARCVGAAAACHGDDGATARVKDLNR</sequence>
<proteinExistence type="predicted"/>
<dbReference type="EMBL" id="AP027735">
    <property type="protein sequence ID" value="BDZ59966.1"/>
    <property type="molecule type" value="Genomic_DNA"/>
</dbReference>
<protein>
    <submittedName>
        <fullName evidence="1">Uncharacterized protein</fullName>
    </submittedName>
</protein>
<accession>A0ABN6YSS6</accession>
<gene>
    <name evidence="1" type="ORF">GCM10025872_36230</name>
</gene>